<accession>A0A084SWF2</accession>
<evidence type="ECO:0008006" key="3">
    <source>
        <dbReference type="Google" id="ProtNLM"/>
    </source>
</evidence>
<name>A0A084SWF2_9BACT</name>
<evidence type="ECO:0000313" key="2">
    <source>
        <dbReference type="Proteomes" id="UP000028547"/>
    </source>
</evidence>
<comment type="caution">
    <text evidence="1">The sequence shown here is derived from an EMBL/GenBank/DDBJ whole genome shotgun (WGS) entry which is preliminary data.</text>
</comment>
<evidence type="ECO:0000313" key="1">
    <source>
        <dbReference type="EMBL" id="KFA92787.1"/>
    </source>
</evidence>
<gene>
    <name evidence="1" type="ORF">Q664_13075</name>
</gene>
<protein>
    <recommendedName>
        <fullName evidence="3">Beta-ketoacyl synthase N-terminal domain-containing protein</fullName>
    </recommendedName>
</protein>
<dbReference type="EMBL" id="JPMI01000079">
    <property type="protein sequence ID" value="KFA92787.1"/>
    <property type="molecule type" value="Genomic_DNA"/>
</dbReference>
<sequence>MGMGSALGPHIQACAAFRAGLDRMRGARDFHYFAGEENEKLELRVAALPVATFGFSGVGRLVAIACETFQDLRERLAPAAITRETPLFLALPDPLDLGIPVSPELERNEERRLESLCRRVLSLTFENLGWTWPGGAWKAMPGGHTAFARALQAAGAYLAGRPGGSCVVAAVDSLLDPQLLEPMLLQRRLKTEDNPVGIIPGEAGVALLLRAADRLPVADLRSRALIRGVSLTAPPDEELPPDGRALAACVRALLPAQELETEPFWVSDHTGEEERALEWGNLQVLLKGEPPHWGTFDAWFPVMGFGDTGAVSGGVGLCLAARALERGYAPARSILVLSAAEDGGRSAILLTSSV</sequence>
<dbReference type="Proteomes" id="UP000028547">
    <property type="component" value="Unassembled WGS sequence"/>
</dbReference>
<organism evidence="1 2">
    <name type="scientific">Archangium violaceum Cb vi76</name>
    <dbReference type="NCBI Taxonomy" id="1406225"/>
    <lineage>
        <taxon>Bacteria</taxon>
        <taxon>Pseudomonadati</taxon>
        <taxon>Myxococcota</taxon>
        <taxon>Myxococcia</taxon>
        <taxon>Myxococcales</taxon>
        <taxon>Cystobacterineae</taxon>
        <taxon>Archangiaceae</taxon>
        <taxon>Archangium</taxon>
    </lineage>
</organism>
<dbReference type="AlphaFoldDB" id="A0A084SWF2"/>
<proteinExistence type="predicted"/>
<reference evidence="1 2" key="1">
    <citation type="submission" date="2014-07" db="EMBL/GenBank/DDBJ databases">
        <title>Draft Genome Sequence of Gephyronic Acid Producer, Cystobacter violaceus Strain Cb vi76.</title>
        <authorList>
            <person name="Stevens D.C."/>
            <person name="Young J."/>
            <person name="Carmichael R."/>
            <person name="Tan J."/>
            <person name="Taylor R.E."/>
        </authorList>
    </citation>
    <scope>NUCLEOTIDE SEQUENCE [LARGE SCALE GENOMIC DNA]</scope>
    <source>
        <strain evidence="1 2">Cb vi76</strain>
    </source>
</reference>